<protein>
    <submittedName>
        <fullName evidence="2">GNAT family N-acetyltransferase</fullName>
    </submittedName>
</protein>
<evidence type="ECO:0000259" key="1">
    <source>
        <dbReference type="PROSITE" id="PS51186"/>
    </source>
</evidence>
<evidence type="ECO:0000313" key="2">
    <source>
        <dbReference type="EMBL" id="MBN7814715.1"/>
    </source>
</evidence>
<gene>
    <name evidence="2" type="ORF">J0A69_04710</name>
</gene>
<dbReference type="Pfam" id="PF13302">
    <property type="entry name" value="Acetyltransf_3"/>
    <property type="match status" value="1"/>
</dbReference>
<dbReference type="PANTHER" id="PTHR43328">
    <property type="entry name" value="ACETYLTRANSFERASE-RELATED"/>
    <property type="match status" value="1"/>
</dbReference>
<accession>A0ABS3CC93</accession>
<dbReference type="PROSITE" id="PS51186">
    <property type="entry name" value="GNAT"/>
    <property type="match status" value="1"/>
</dbReference>
<name>A0ABS3CC93_9BACT</name>
<dbReference type="PANTHER" id="PTHR43328:SF1">
    <property type="entry name" value="N-ACETYLTRANSFERASE DOMAIN-CONTAINING PROTEIN"/>
    <property type="match status" value="1"/>
</dbReference>
<dbReference type="SUPFAM" id="SSF55729">
    <property type="entry name" value="Acyl-CoA N-acyltransferases (Nat)"/>
    <property type="match status" value="1"/>
</dbReference>
<dbReference type="EMBL" id="JAFKCU010000001">
    <property type="protein sequence ID" value="MBN7814715.1"/>
    <property type="molecule type" value="Genomic_DNA"/>
</dbReference>
<dbReference type="InterPro" id="IPR000182">
    <property type="entry name" value="GNAT_dom"/>
</dbReference>
<comment type="caution">
    <text evidence="2">The sequence shown here is derived from an EMBL/GenBank/DDBJ whole genome shotgun (WGS) entry which is preliminary data.</text>
</comment>
<dbReference type="RefSeq" id="WP_206585341.1">
    <property type="nucleotide sequence ID" value="NZ_JAFKCU010000001.1"/>
</dbReference>
<keyword evidence="3" id="KW-1185">Reference proteome</keyword>
<organism evidence="2 3">
    <name type="scientific">Algoriphagus pacificus</name>
    <dbReference type="NCBI Taxonomy" id="2811234"/>
    <lineage>
        <taxon>Bacteria</taxon>
        <taxon>Pseudomonadati</taxon>
        <taxon>Bacteroidota</taxon>
        <taxon>Cytophagia</taxon>
        <taxon>Cytophagales</taxon>
        <taxon>Cyclobacteriaceae</taxon>
        <taxon>Algoriphagus</taxon>
    </lineage>
</organism>
<feature type="domain" description="N-acetyltransferase" evidence="1">
    <location>
        <begin position="17"/>
        <end position="167"/>
    </location>
</feature>
<evidence type="ECO:0000313" key="3">
    <source>
        <dbReference type="Proteomes" id="UP000664480"/>
    </source>
</evidence>
<reference evidence="2 3" key="1">
    <citation type="submission" date="2021-03" db="EMBL/GenBank/DDBJ databases">
        <title>novel species isolated from a fishpond in China.</title>
        <authorList>
            <person name="Lu H."/>
            <person name="Cai Z."/>
        </authorList>
    </citation>
    <scope>NUCLEOTIDE SEQUENCE [LARGE SCALE GENOMIC DNA]</scope>
    <source>
        <strain evidence="2 3">YJ13C</strain>
    </source>
</reference>
<dbReference type="InterPro" id="IPR016181">
    <property type="entry name" value="Acyl_CoA_acyltransferase"/>
</dbReference>
<proteinExistence type="predicted"/>
<sequence>MNIAGEREINLVTWNESHFHQLYPLANNPKIAMNLRDSFPQPYTIHDARHWIEHNQKFNPPQNFAIEFEGKLAGAIGCDRGKDELRTNMELGFWIGEPFWGKGIASEAVKLYTKFIFEKFDIQRIYAQVYDFNGQSMNVLEKAGYIPEAILKKAFIKNGIIGDIFQYVIVRGESATP</sequence>
<dbReference type="Gene3D" id="3.40.630.30">
    <property type="match status" value="1"/>
</dbReference>
<dbReference type="Proteomes" id="UP000664480">
    <property type="component" value="Unassembled WGS sequence"/>
</dbReference>